<feature type="domain" description="CBS" evidence="3">
    <location>
        <begin position="73"/>
        <end position="127"/>
    </location>
</feature>
<dbReference type="EMBL" id="CP116967">
    <property type="protein sequence ID" value="WNM56695.1"/>
    <property type="molecule type" value="Genomic_DNA"/>
</dbReference>
<dbReference type="InterPro" id="IPR051257">
    <property type="entry name" value="Diverse_CBS-Domain"/>
</dbReference>
<dbReference type="Proteomes" id="UP001302719">
    <property type="component" value="Chromosome"/>
</dbReference>
<evidence type="ECO:0000313" key="4">
    <source>
        <dbReference type="EMBL" id="WNM56695.1"/>
    </source>
</evidence>
<evidence type="ECO:0000313" key="5">
    <source>
        <dbReference type="Proteomes" id="UP001302719"/>
    </source>
</evidence>
<protein>
    <submittedName>
        <fullName evidence="4">CBS domain-containing protein</fullName>
    </submittedName>
</protein>
<evidence type="ECO:0000256" key="2">
    <source>
        <dbReference type="PROSITE-ProRule" id="PRU00703"/>
    </source>
</evidence>
<dbReference type="Pfam" id="PF00571">
    <property type="entry name" value="CBS"/>
    <property type="match status" value="2"/>
</dbReference>
<dbReference type="PANTHER" id="PTHR43080">
    <property type="entry name" value="CBS DOMAIN-CONTAINING PROTEIN CBSX3, MITOCHONDRIAL"/>
    <property type="match status" value="1"/>
</dbReference>
<dbReference type="SUPFAM" id="SSF54631">
    <property type="entry name" value="CBS-domain pair"/>
    <property type="match status" value="1"/>
</dbReference>
<dbReference type="InterPro" id="IPR046342">
    <property type="entry name" value="CBS_dom_sf"/>
</dbReference>
<organism evidence="4 5">
    <name type="scientific">Candidatus Nitrospira allomarina</name>
    <dbReference type="NCBI Taxonomy" id="3020900"/>
    <lineage>
        <taxon>Bacteria</taxon>
        <taxon>Pseudomonadati</taxon>
        <taxon>Nitrospirota</taxon>
        <taxon>Nitrospiria</taxon>
        <taxon>Nitrospirales</taxon>
        <taxon>Nitrospiraceae</taxon>
        <taxon>Nitrospira</taxon>
    </lineage>
</organism>
<dbReference type="PANTHER" id="PTHR43080:SF2">
    <property type="entry name" value="CBS DOMAIN-CONTAINING PROTEIN"/>
    <property type="match status" value="1"/>
</dbReference>
<proteinExistence type="predicted"/>
<accession>A0AA96GAP1</accession>
<feature type="domain" description="CBS" evidence="3">
    <location>
        <begin position="8"/>
        <end position="65"/>
    </location>
</feature>
<dbReference type="InterPro" id="IPR000644">
    <property type="entry name" value="CBS_dom"/>
</dbReference>
<evidence type="ECO:0000256" key="1">
    <source>
        <dbReference type="ARBA" id="ARBA00023122"/>
    </source>
</evidence>
<dbReference type="RefSeq" id="WP_312640355.1">
    <property type="nucleotide sequence ID" value="NZ_CP116967.1"/>
</dbReference>
<keyword evidence="1 2" id="KW-0129">CBS domain</keyword>
<gene>
    <name evidence="4" type="ORF">PP769_11975</name>
</gene>
<dbReference type="SMART" id="SM00116">
    <property type="entry name" value="CBS"/>
    <property type="match status" value="2"/>
</dbReference>
<keyword evidence="5" id="KW-1185">Reference proteome</keyword>
<dbReference type="PROSITE" id="PS51371">
    <property type="entry name" value="CBS"/>
    <property type="match status" value="2"/>
</dbReference>
<reference evidence="4 5" key="1">
    <citation type="submission" date="2023-01" db="EMBL/GenBank/DDBJ databases">
        <title>Cultivation and genomic characterization of new, ubiquitous marine nitrite-oxidizing bacteria from the Nitrospirales.</title>
        <authorList>
            <person name="Mueller A.J."/>
            <person name="Daebeler A."/>
            <person name="Herbold C.W."/>
            <person name="Kirkegaard R.H."/>
            <person name="Daims H."/>
        </authorList>
    </citation>
    <scope>NUCLEOTIDE SEQUENCE [LARGE SCALE GENOMIC DNA]</scope>
    <source>
        <strain evidence="4 5">VA</strain>
    </source>
</reference>
<name>A0AA96GAP1_9BACT</name>
<dbReference type="KEGG" id="nall:PP769_11975"/>
<evidence type="ECO:0000259" key="3">
    <source>
        <dbReference type="PROSITE" id="PS51371"/>
    </source>
</evidence>
<dbReference type="Gene3D" id="3.10.580.10">
    <property type="entry name" value="CBS-domain"/>
    <property type="match status" value="1"/>
</dbReference>
<sequence>MVRVEQLMTRELACVEFTQAVSVAANLMRIRKIGSLLVKRGEELVGIVTESDIVRKVVAFHFPAEYIQVGDIMSSPLVSINESESIFEAAGIMQAAHTRHLVVGNKAQVFGMLSVRDLLVPVAKDEL</sequence>
<dbReference type="AlphaFoldDB" id="A0AA96GAP1"/>